<accession>A0ABQ9TBI3</accession>
<protein>
    <submittedName>
        <fullName evidence="2">Uncharacterized protein</fullName>
    </submittedName>
</protein>
<evidence type="ECO:0000313" key="3">
    <source>
        <dbReference type="Proteomes" id="UP001266305"/>
    </source>
</evidence>
<sequence length="132" mass="14025">MPSKAWSQGLWGCRDPLPPRAEPPLPVLLVKGVHVSAPVHQAALPLCSVTLDSRPVDLPQVHVLDSVSRAHVDMVNGVLDHLDPVDLKAKELHGGDFSDPQQPAPGWGSSRSPCHHPCTTDPAPNPGSNPQS</sequence>
<name>A0ABQ9TBI3_SAGOE</name>
<feature type="region of interest" description="Disordered" evidence="1">
    <location>
        <begin position="90"/>
        <end position="132"/>
    </location>
</feature>
<evidence type="ECO:0000313" key="2">
    <source>
        <dbReference type="EMBL" id="KAK2082076.1"/>
    </source>
</evidence>
<proteinExistence type="predicted"/>
<gene>
    <name evidence="2" type="ORF">P7K49_039646</name>
</gene>
<evidence type="ECO:0000256" key="1">
    <source>
        <dbReference type="SAM" id="MobiDB-lite"/>
    </source>
</evidence>
<organism evidence="2 3">
    <name type="scientific">Saguinus oedipus</name>
    <name type="common">Cotton-top tamarin</name>
    <name type="synonym">Oedipomidas oedipus</name>
    <dbReference type="NCBI Taxonomy" id="9490"/>
    <lineage>
        <taxon>Eukaryota</taxon>
        <taxon>Metazoa</taxon>
        <taxon>Chordata</taxon>
        <taxon>Craniata</taxon>
        <taxon>Vertebrata</taxon>
        <taxon>Euteleostomi</taxon>
        <taxon>Mammalia</taxon>
        <taxon>Eutheria</taxon>
        <taxon>Euarchontoglires</taxon>
        <taxon>Primates</taxon>
        <taxon>Haplorrhini</taxon>
        <taxon>Platyrrhini</taxon>
        <taxon>Cebidae</taxon>
        <taxon>Callitrichinae</taxon>
        <taxon>Saguinus</taxon>
    </lineage>
</organism>
<dbReference type="EMBL" id="JASSZA010000045">
    <property type="protein sequence ID" value="KAK2082076.1"/>
    <property type="molecule type" value="Genomic_DNA"/>
</dbReference>
<feature type="compositionally biased region" description="Pro residues" evidence="1">
    <location>
        <begin position="123"/>
        <end position="132"/>
    </location>
</feature>
<keyword evidence="3" id="KW-1185">Reference proteome</keyword>
<dbReference type="Proteomes" id="UP001266305">
    <property type="component" value="Unassembled WGS sequence"/>
</dbReference>
<comment type="caution">
    <text evidence="2">The sequence shown here is derived from an EMBL/GenBank/DDBJ whole genome shotgun (WGS) entry which is preliminary data.</text>
</comment>
<feature type="non-terminal residue" evidence="2">
    <location>
        <position position="132"/>
    </location>
</feature>
<reference evidence="2 3" key="1">
    <citation type="submission" date="2023-05" db="EMBL/GenBank/DDBJ databases">
        <title>B98-5 Cell Line De Novo Hybrid Assembly: An Optical Mapping Approach.</title>
        <authorList>
            <person name="Kananen K."/>
            <person name="Auerbach J.A."/>
            <person name="Kautto E."/>
            <person name="Blachly J.S."/>
        </authorList>
    </citation>
    <scope>NUCLEOTIDE SEQUENCE [LARGE SCALE GENOMIC DNA]</scope>
    <source>
        <strain evidence="2">B95-8</strain>
        <tissue evidence="2">Cell line</tissue>
    </source>
</reference>